<dbReference type="Gene3D" id="3.20.20.70">
    <property type="entry name" value="Aldolase class I"/>
    <property type="match status" value="1"/>
</dbReference>
<dbReference type="InterPro" id="IPR006638">
    <property type="entry name" value="Elp3/MiaA/NifB-like_rSAM"/>
</dbReference>
<dbReference type="SFLD" id="SFLDS00029">
    <property type="entry name" value="Radical_SAM"/>
    <property type="match status" value="1"/>
</dbReference>
<dbReference type="SUPFAM" id="SSF102114">
    <property type="entry name" value="Radical SAM enzymes"/>
    <property type="match status" value="1"/>
</dbReference>
<dbReference type="Pfam" id="PF04055">
    <property type="entry name" value="Radical_SAM"/>
    <property type="match status" value="1"/>
</dbReference>
<dbReference type="PANTHER" id="PTHR11228">
    <property type="entry name" value="RADICAL SAM DOMAIN PROTEIN"/>
    <property type="match status" value="1"/>
</dbReference>
<keyword evidence="4" id="KW-0411">Iron-sulfur</keyword>
<dbReference type="OrthoDB" id="371936at2157"/>
<evidence type="ECO:0000256" key="3">
    <source>
        <dbReference type="ARBA" id="ARBA00023004"/>
    </source>
</evidence>
<keyword evidence="3" id="KW-0408">Iron</keyword>
<sequence length="347" mass="38983">MNSRPVYRLKADTPQVGTLAFGIVDRGTNILEVRPTSLCALSCIFCSVNAGPMSKIRWAEYEVELDALLTALEEVVHFKKLDDIEIHIDGMGDPGHYPELVELVKGAKSIRGVSIVSMQTRLYMFDESKIKELAKAGLDRINVSLDALDTNLAKRLADTEWYNVEKVLHLIEAALSAGINVVISPVWVPGLNDGELPKIVRWAVEHGVGRGVYTPVLIQKYIPHKRGRRVRVRPMSWGEFWKKLREMEKELGVSLVPKRGEYNIHKAPELPKPYKVGEIVTVEVTARGIFKGEMLGVPITRRGTAVLDRTFTVAYGWRASDELIGRRVKVKVIENKHNIYIAKPLTI</sequence>
<evidence type="ECO:0000256" key="2">
    <source>
        <dbReference type="ARBA" id="ARBA00022723"/>
    </source>
</evidence>
<keyword evidence="1" id="KW-0949">S-adenosyl-L-methionine</keyword>
<dbReference type="PROSITE" id="PS50926">
    <property type="entry name" value="TRAM"/>
    <property type="match status" value="1"/>
</dbReference>
<dbReference type="InterPro" id="IPR040088">
    <property type="entry name" value="MJ0103-like"/>
</dbReference>
<name>A1RSI4_PYRIL</name>
<accession>A1RSI4</accession>
<gene>
    <name evidence="7" type="ordered locus">Pisl_0739</name>
</gene>
<feature type="domain" description="TRAM" evidence="5">
    <location>
        <begin position="273"/>
        <end position="346"/>
    </location>
</feature>
<evidence type="ECO:0000259" key="6">
    <source>
        <dbReference type="PROSITE" id="PS51918"/>
    </source>
</evidence>
<dbReference type="PANTHER" id="PTHR11228:SF35">
    <property type="entry name" value="MOLYBDENUM COFACTOR BIOSYNTHESIS PROTEIN A-RELATED"/>
    <property type="match status" value="1"/>
</dbReference>
<dbReference type="Proteomes" id="UP000002595">
    <property type="component" value="Chromosome"/>
</dbReference>
<dbReference type="AlphaFoldDB" id="A1RSI4"/>
<evidence type="ECO:0000256" key="4">
    <source>
        <dbReference type="ARBA" id="ARBA00023014"/>
    </source>
</evidence>
<keyword evidence="2" id="KW-0479">Metal-binding</keyword>
<dbReference type="InterPro" id="IPR050377">
    <property type="entry name" value="Radical_SAM_PqqE_MftC-like"/>
</dbReference>
<dbReference type="eggNOG" id="arCOG00951">
    <property type="taxonomic scope" value="Archaea"/>
</dbReference>
<dbReference type="InterPro" id="IPR002792">
    <property type="entry name" value="TRAM_dom"/>
</dbReference>
<dbReference type="GeneID" id="4618297"/>
<proteinExistence type="predicted"/>
<evidence type="ECO:0000259" key="5">
    <source>
        <dbReference type="PROSITE" id="PS50926"/>
    </source>
</evidence>
<evidence type="ECO:0000313" key="8">
    <source>
        <dbReference type="Proteomes" id="UP000002595"/>
    </source>
</evidence>
<dbReference type="SFLD" id="SFLDG01067">
    <property type="entry name" value="SPASM/twitch_domain_containing"/>
    <property type="match status" value="1"/>
</dbReference>
<dbReference type="CDD" id="cd01335">
    <property type="entry name" value="Radical_SAM"/>
    <property type="match status" value="1"/>
</dbReference>
<dbReference type="STRING" id="384616.Pisl_0739"/>
<dbReference type="GO" id="GO:0003824">
    <property type="term" value="F:catalytic activity"/>
    <property type="evidence" value="ECO:0007669"/>
    <property type="project" value="InterPro"/>
</dbReference>
<dbReference type="GO" id="GO:0051536">
    <property type="term" value="F:iron-sulfur cluster binding"/>
    <property type="evidence" value="ECO:0007669"/>
    <property type="project" value="UniProtKB-KW"/>
</dbReference>
<dbReference type="HOGENOM" id="CLU_048071_0_0_2"/>
<protein>
    <submittedName>
        <fullName evidence="7">Radical SAM domain protein</fullName>
    </submittedName>
</protein>
<dbReference type="EMBL" id="CP000504">
    <property type="protein sequence ID" value="ABL87916.1"/>
    <property type="molecule type" value="Genomic_DNA"/>
</dbReference>
<dbReference type="KEGG" id="pis:Pisl_0739"/>
<evidence type="ECO:0000313" key="7">
    <source>
        <dbReference type="EMBL" id="ABL87916.1"/>
    </source>
</evidence>
<dbReference type="SFLD" id="SFLDG01110">
    <property type="entry name" value="Uncharacterised_Radical_SAM_Su"/>
    <property type="match status" value="1"/>
</dbReference>
<dbReference type="GO" id="GO:0046872">
    <property type="term" value="F:metal ion binding"/>
    <property type="evidence" value="ECO:0007669"/>
    <property type="project" value="UniProtKB-KW"/>
</dbReference>
<dbReference type="PROSITE" id="PS51918">
    <property type="entry name" value="RADICAL_SAM"/>
    <property type="match status" value="1"/>
</dbReference>
<keyword evidence="8" id="KW-1185">Reference proteome</keyword>
<reference evidence="7" key="1">
    <citation type="submission" date="2006-12" db="EMBL/GenBank/DDBJ databases">
        <title>Complete sequence of Pyrobaculum islandicum DSM 4184.</title>
        <authorList>
            <person name="Copeland A."/>
            <person name="Lucas S."/>
            <person name="Lapidus A."/>
            <person name="Barry K."/>
            <person name="Detter J.C."/>
            <person name="Glavina del Rio T."/>
            <person name="Dalin E."/>
            <person name="Tice H."/>
            <person name="Pitluck S."/>
            <person name="Meincke L."/>
            <person name="Brettin T."/>
            <person name="Bruce D."/>
            <person name="Han C."/>
            <person name="Tapia R."/>
            <person name="Gilna P."/>
            <person name="Schmutz J."/>
            <person name="Larimer F."/>
            <person name="Land M."/>
            <person name="Hauser L."/>
            <person name="Kyrpides N."/>
            <person name="Mikhailova N."/>
            <person name="Cozen A.E."/>
            <person name="Fitz-Gibbon S.T."/>
            <person name="House C.H."/>
            <person name="Saltikov C."/>
            <person name="Lowe T."/>
            <person name="Richardson P."/>
        </authorList>
    </citation>
    <scope>NUCLEOTIDE SEQUENCE [LARGE SCALE GENOMIC DNA]</scope>
    <source>
        <strain evidence="7">DSM 4184</strain>
    </source>
</reference>
<dbReference type="InterPro" id="IPR013785">
    <property type="entry name" value="Aldolase_TIM"/>
</dbReference>
<feature type="domain" description="Radical SAM core" evidence="6">
    <location>
        <begin position="25"/>
        <end position="254"/>
    </location>
</feature>
<evidence type="ECO:0000256" key="1">
    <source>
        <dbReference type="ARBA" id="ARBA00022691"/>
    </source>
</evidence>
<dbReference type="SMART" id="SM00729">
    <property type="entry name" value="Elp3"/>
    <property type="match status" value="1"/>
</dbReference>
<dbReference type="InterPro" id="IPR007197">
    <property type="entry name" value="rSAM"/>
</dbReference>
<dbReference type="RefSeq" id="WP_011762492.1">
    <property type="nucleotide sequence ID" value="NC_008701.1"/>
</dbReference>
<organism evidence="7 8">
    <name type="scientific">Pyrobaculum islandicum (strain DSM 4184 / JCM 9189 / GEO3)</name>
    <dbReference type="NCBI Taxonomy" id="384616"/>
    <lineage>
        <taxon>Archaea</taxon>
        <taxon>Thermoproteota</taxon>
        <taxon>Thermoprotei</taxon>
        <taxon>Thermoproteales</taxon>
        <taxon>Thermoproteaceae</taxon>
        <taxon>Pyrobaculum</taxon>
    </lineage>
</organism>
<dbReference type="InterPro" id="IPR058240">
    <property type="entry name" value="rSAM_sf"/>
</dbReference>